<reference evidence="2" key="1">
    <citation type="submission" date="2010-08" db="EMBL/GenBank/DDBJ databases">
        <authorList>
            <consortium name="Caenorhabditis japonica Sequencing Consortium"/>
            <person name="Wilson R.K."/>
        </authorList>
    </citation>
    <scope>NUCLEOTIDE SEQUENCE [LARGE SCALE GENOMIC DNA]</scope>
    <source>
        <strain evidence="2">DF5081</strain>
    </source>
</reference>
<proteinExistence type="predicted"/>
<keyword evidence="2" id="KW-1185">Reference proteome</keyword>
<name>A0A8R1IFZ3_CAEJA</name>
<dbReference type="EnsemblMetazoa" id="CJA33829.1">
    <property type="protein sequence ID" value="CJA33829.1"/>
    <property type="gene ID" value="WBGene00209676"/>
</dbReference>
<protein>
    <submittedName>
        <fullName evidence="1">Uncharacterized protein</fullName>
    </submittedName>
</protein>
<evidence type="ECO:0000313" key="1">
    <source>
        <dbReference type="EnsemblMetazoa" id="CJA33829.1"/>
    </source>
</evidence>
<reference evidence="1" key="2">
    <citation type="submission" date="2022-06" db="UniProtKB">
        <authorList>
            <consortium name="EnsemblMetazoa"/>
        </authorList>
    </citation>
    <scope>IDENTIFICATION</scope>
    <source>
        <strain evidence="1">DF5081</strain>
    </source>
</reference>
<dbReference type="AlphaFoldDB" id="A0A8R1IFZ3"/>
<accession>A0A8R1IFZ3</accession>
<sequence>MHGLRMLFDKSMVPLKRIHERMDCYQYEDILENTMRHYGLFEMTMTMTLSTHPSTDSTVFGFESDRTHVGRAQTTSEKGSNNQRGHGWKAISLSVIDTLLDSMPRRCQAVLDAKGFATKY</sequence>
<organism evidence="1 2">
    <name type="scientific">Caenorhabditis japonica</name>
    <dbReference type="NCBI Taxonomy" id="281687"/>
    <lineage>
        <taxon>Eukaryota</taxon>
        <taxon>Metazoa</taxon>
        <taxon>Ecdysozoa</taxon>
        <taxon>Nematoda</taxon>
        <taxon>Chromadorea</taxon>
        <taxon>Rhabditida</taxon>
        <taxon>Rhabditina</taxon>
        <taxon>Rhabditomorpha</taxon>
        <taxon>Rhabditoidea</taxon>
        <taxon>Rhabditidae</taxon>
        <taxon>Peloderinae</taxon>
        <taxon>Caenorhabditis</taxon>
    </lineage>
</organism>
<evidence type="ECO:0000313" key="2">
    <source>
        <dbReference type="Proteomes" id="UP000005237"/>
    </source>
</evidence>
<dbReference type="Proteomes" id="UP000005237">
    <property type="component" value="Unassembled WGS sequence"/>
</dbReference>